<dbReference type="InterPro" id="IPR036286">
    <property type="entry name" value="LexA/Signal_pep-like_sf"/>
</dbReference>
<evidence type="ECO:0000313" key="11">
    <source>
        <dbReference type="EMBL" id="EGM53109.1"/>
    </source>
</evidence>
<evidence type="ECO:0000256" key="4">
    <source>
        <dbReference type="ARBA" id="ARBA00013208"/>
    </source>
</evidence>
<feature type="active site" evidence="7">
    <location>
        <position position="92"/>
    </location>
</feature>
<dbReference type="GO" id="GO:0006465">
    <property type="term" value="P:signal peptide processing"/>
    <property type="evidence" value="ECO:0007669"/>
    <property type="project" value="InterPro"/>
</dbReference>
<dbReference type="MEROPS" id="S26.006"/>
<dbReference type="EMBL" id="AFOJ01000002">
    <property type="protein sequence ID" value="EGM53109.1"/>
    <property type="molecule type" value="Genomic_DNA"/>
</dbReference>
<feature type="transmembrane region" description="Helical" evidence="8">
    <location>
        <begin position="26"/>
        <end position="45"/>
    </location>
</feature>
<dbReference type="EC" id="3.4.21.89" evidence="4 8"/>
<dbReference type="AlphaFoldDB" id="F7QXW0"/>
<comment type="caution">
    <text evidence="11">The sequence shown here is derived from an EMBL/GenBank/DDBJ whole genome shotgun (WGS) entry which is preliminary data.</text>
</comment>
<dbReference type="InterPro" id="IPR019756">
    <property type="entry name" value="Pept_S26A_signal_pept_1_Ser-AS"/>
</dbReference>
<dbReference type="InterPro" id="IPR019758">
    <property type="entry name" value="Pept_S26A_signal_pept_1_CS"/>
</dbReference>
<evidence type="ECO:0000256" key="2">
    <source>
        <dbReference type="ARBA" id="ARBA00004401"/>
    </source>
</evidence>
<comment type="similarity">
    <text evidence="3 9">Belongs to the peptidase S26 family.</text>
</comment>
<comment type="subcellular location">
    <subcellularLocation>
        <location evidence="2">Cell membrane</location>
        <topology evidence="2">Single-pass type II membrane protein</topology>
    </subcellularLocation>
    <subcellularLocation>
        <location evidence="9">Membrane</location>
        <topology evidence="9">Single-pass type II membrane protein</topology>
    </subcellularLocation>
</comment>
<proteinExistence type="inferred from homology"/>
<keyword evidence="6 8" id="KW-0378">Hydrolase</keyword>
<dbReference type="SUPFAM" id="SSF51306">
    <property type="entry name" value="LexA/Signal peptidase"/>
    <property type="match status" value="1"/>
</dbReference>
<feature type="domain" description="Peptidase S26" evidence="10">
    <location>
        <begin position="25"/>
        <end position="184"/>
    </location>
</feature>
<keyword evidence="8" id="KW-0472">Membrane</keyword>
<evidence type="ECO:0000256" key="8">
    <source>
        <dbReference type="RuleBase" id="RU003993"/>
    </source>
</evidence>
<keyword evidence="8" id="KW-0812">Transmembrane</keyword>
<dbReference type="PANTHER" id="PTHR43390">
    <property type="entry name" value="SIGNAL PEPTIDASE I"/>
    <property type="match status" value="1"/>
</dbReference>
<feature type="active site" evidence="7">
    <location>
        <position position="55"/>
    </location>
</feature>
<sequence>MIKWYEQIYEEANSMKKMLSRFNWKYWVPLVGMASLSALFFRTFVLSPVEVVGNSMEPALHDGNEVLVRKYGKVKRFEIVIFTLPNGKTCVKRVIGLPGDMISYKDDTLYVNGKAVDESFLDDVKRQYNTYTSDFSLNELIGKKRVPKNQYFVLGDNRRISKDSRTIGTIKSEWISGRVLLNYWPITSFKLFN</sequence>
<dbReference type="Proteomes" id="UP000002971">
    <property type="component" value="Unassembled WGS sequence"/>
</dbReference>
<keyword evidence="5 8" id="KW-0645">Protease</keyword>
<evidence type="ECO:0000256" key="3">
    <source>
        <dbReference type="ARBA" id="ARBA00009370"/>
    </source>
</evidence>
<dbReference type="PRINTS" id="PR00727">
    <property type="entry name" value="LEADERPTASE"/>
</dbReference>
<dbReference type="InterPro" id="IPR000223">
    <property type="entry name" value="Pept_S26A_signal_pept_1"/>
</dbReference>
<dbReference type="Pfam" id="PF10502">
    <property type="entry name" value="Peptidase_S26"/>
    <property type="match status" value="1"/>
</dbReference>
<evidence type="ECO:0000259" key="10">
    <source>
        <dbReference type="Pfam" id="PF10502"/>
    </source>
</evidence>
<dbReference type="InterPro" id="IPR019757">
    <property type="entry name" value="Pept_S26A_signal_pept_1_Lys-AS"/>
</dbReference>
<accession>F7QXW0</accession>
<name>F7QXW0_9LACO</name>
<protein>
    <recommendedName>
        <fullName evidence="4 8">Signal peptidase I</fullName>
        <ecNumber evidence="4 8">3.4.21.89</ecNumber>
    </recommendedName>
</protein>
<dbReference type="Gene3D" id="2.10.109.10">
    <property type="entry name" value="Umud Fragment, subunit A"/>
    <property type="match status" value="1"/>
</dbReference>
<reference evidence="11 12" key="1">
    <citation type="journal article" date="2011" name="J. Bacteriol.">
        <title>Genome Sequence of Lactobacillus ruminis SPM0211, Isolated from a Fecal Sample from a Healthy Korean.</title>
        <authorList>
            <person name="Lee S."/>
            <person name="Cho Y.J."/>
            <person name="Lee A.H."/>
            <person name="Chun J."/>
            <person name="Ha N.J."/>
            <person name="Ko G."/>
        </authorList>
    </citation>
    <scope>NUCLEOTIDE SEQUENCE [LARGE SCALE GENOMIC DNA]</scope>
    <source>
        <strain evidence="11 12">SPM0211</strain>
    </source>
</reference>
<evidence type="ECO:0000313" key="12">
    <source>
        <dbReference type="Proteomes" id="UP000002971"/>
    </source>
</evidence>
<dbReference type="GO" id="GO:0009003">
    <property type="term" value="F:signal peptidase activity"/>
    <property type="evidence" value="ECO:0007669"/>
    <property type="project" value="UniProtKB-EC"/>
</dbReference>
<dbReference type="PROSITE" id="PS00501">
    <property type="entry name" value="SPASE_I_1"/>
    <property type="match status" value="1"/>
</dbReference>
<organism evidence="11 12">
    <name type="scientific">Ligilactobacillus ruminis SPM0211</name>
    <dbReference type="NCBI Taxonomy" id="1040964"/>
    <lineage>
        <taxon>Bacteria</taxon>
        <taxon>Bacillati</taxon>
        <taxon>Bacillota</taxon>
        <taxon>Bacilli</taxon>
        <taxon>Lactobacillales</taxon>
        <taxon>Lactobacillaceae</taxon>
        <taxon>Ligilactobacillus</taxon>
    </lineage>
</organism>
<dbReference type="GO" id="GO:0004252">
    <property type="term" value="F:serine-type endopeptidase activity"/>
    <property type="evidence" value="ECO:0007669"/>
    <property type="project" value="InterPro"/>
</dbReference>
<dbReference type="PROSITE" id="PS00761">
    <property type="entry name" value="SPASE_I_3"/>
    <property type="match status" value="1"/>
</dbReference>
<evidence type="ECO:0000256" key="7">
    <source>
        <dbReference type="PIRSR" id="PIRSR600223-1"/>
    </source>
</evidence>
<evidence type="ECO:0000256" key="5">
    <source>
        <dbReference type="ARBA" id="ARBA00022670"/>
    </source>
</evidence>
<evidence type="ECO:0000256" key="1">
    <source>
        <dbReference type="ARBA" id="ARBA00000677"/>
    </source>
</evidence>
<dbReference type="NCBIfam" id="TIGR02227">
    <property type="entry name" value="sigpep_I_bact"/>
    <property type="match status" value="1"/>
</dbReference>
<dbReference type="GO" id="GO:0005886">
    <property type="term" value="C:plasma membrane"/>
    <property type="evidence" value="ECO:0007669"/>
    <property type="project" value="UniProtKB-SubCell"/>
</dbReference>
<comment type="catalytic activity">
    <reaction evidence="1 8">
        <text>Cleavage of hydrophobic, N-terminal signal or leader sequences from secreted and periplasmic proteins.</text>
        <dbReference type="EC" id="3.4.21.89"/>
    </reaction>
</comment>
<evidence type="ECO:0000256" key="9">
    <source>
        <dbReference type="RuleBase" id="RU362042"/>
    </source>
</evidence>
<keyword evidence="8" id="KW-1133">Transmembrane helix</keyword>
<dbReference type="PANTHER" id="PTHR43390:SF1">
    <property type="entry name" value="CHLOROPLAST PROCESSING PEPTIDASE"/>
    <property type="match status" value="1"/>
</dbReference>
<evidence type="ECO:0000256" key="6">
    <source>
        <dbReference type="ARBA" id="ARBA00022801"/>
    </source>
</evidence>
<dbReference type="CDD" id="cd06530">
    <property type="entry name" value="S26_SPase_I"/>
    <property type="match status" value="1"/>
</dbReference>
<dbReference type="PROSITE" id="PS00760">
    <property type="entry name" value="SPASE_I_2"/>
    <property type="match status" value="1"/>
</dbReference>
<gene>
    <name evidence="11" type="ORF">LRU_00245</name>
</gene>
<dbReference type="InterPro" id="IPR019533">
    <property type="entry name" value="Peptidase_S26"/>
</dbReference>